<dbReference type="AlphaFoldDB" id="A0A6B9XXN4"/>
<name>A0A6B9XXN4_PICSI</name>
<accession>A0A6B9XXN4</accession>
<proteinExistence type="predicted"/>
<sequence>MFVWLVGSRGQDFQKLSHLEFCLCHNLSHTVERLLSSPLTLVPRMSASAFCDSSMKTTNSSGN</sequence>
<organism evidence="1">
    <name type="scientific">Picea sitchensis</name>
    <name type="common">Sitka spruce</name>
    <name type="synonym">Pinus sitchensis</name>
    <dbReference type="NCBI Taxonomy" id="3332"/>
    <lineage>
        <taxon>Eukaryota</taxon>
        <taxon>Viridiplantae</taxon>
        <taxon>Streptophyta</taxon>
        <taxon>Embryophyta</taxon>
        <taxon>Tracheophyta</taxon>
        <taxon>Spermatophyta</taxon>
        <taxon>Pinopsida</taxon>
        <taxon>Pinidae</taxon>
        <taxon>Conifers I</taxon>
        <taxon>Pinales</taxon>
        <taxon>Pinaceae</taxon>
        <taxon>Picea</taxon>
    </lineage>
</organism>
<reference evidence="1" key="1">
    <citation type="submission" date="2019-03" db="EMBL/GenBank/DDBJ databases">
        <title>Largest Complete Mitochondrial Genome of a Gymnosperm, Sitka Spruce (Picea sitchensis), Indicates Complex Physical Structure.</title>
        <authorList>
            <person name="Jackman S.D."/>
            <person name="Coombe L."/>
            <person name="Warren R."/>
            <person name="Kirk H."/>
            <person name="Trinh E."/>
            <person name="McLeod T."/>
            <person name="Pleasance S."/>
            <person name="Pandoh P."/>
            <person name="Zhao Y."/>
            <person name="Coope R."/>
            <person name="Bousquet J."/>
            <person name="Bohlmann J.C."/>
            <person name="Jones S.J.M."/>
            <person name="Birol I."/>
        </authorList>
    </citation>
    <scope>NUCLEOTIDE SEQUENCE</scope>
    <source>
        <strain evidence="1">Q903</strain>
    </source>
</reference>
<keyword evidence="1" id="KW-0496">Mitochondrion</keyword>
<gene>
    <name evidence="1" type="primary">orf06806</name>
    <name evidence="1" type="ORF">Q903MT_gene6752</name>
</gene>
<dbReference type="EMBL" id="MK697705">
    <property type="protein sequence ID" value="QHR92704.1"/>
    <property type="molecule type" value="Genomic_DNA"/>
</dbReference>
<protein>
    <submittedName>
        <fullName evidence="1">Uncharacterized protein</fullName>
    </submittedName>
</protein>
<geneLocation type="mitochondrion" evidence="1"/>
<evidence type="ECO:0000313" key="1">
    <source>
        <dbReference type="EMBL" id="QHR92704.1"/>
    </source>
</evidence>